<accession>A0A0V0ZPW5</accession>
<evidence type="ECO:0000313" key="1">
    <source>
        <dbReference type="EMBL" id="KRY14694.1"/>
    </source>
</evidence>
<gene>
    <name evidence="1" type="ORF">T12_5145</name>
</gene>
<sequence>MAHGIILEYARCRMSGCECDTDSQTSRVECQTHLGLTSTPLQRKTDYELKSVASPAVAPEIRKLDTAVNYVGTVLHTARPQNLS</sequence>
<dbReference type="Proteomes" id="UP000054783">
    <property type="component" value="Unassembled WGS sequence"/>
</dbReference>
<comment type="caution">
    <text evidence="1">The sequence shown here is derived from an EMBL/GenBank/DDBJ whole genome shotgun (WGS) entry which is preliminary data.</text>
</comment>
<organism evidence="1 2">
    <name type="scientific">Trichinella patagoniensis</name>
    <dbReference type="NCBI Taxonomy" id="990121"/>
    <lineage>
        <taxon>Eukaryota</taxon>
        <taxon>Metazoa</taxon>
        <taxon>Ecdysozoa</taxon>
        <taxon>Nematoda</taxon>
        <taxon>Enoplea</taxon>
        <taxon>Dorylaimia</taxon>
        <taxon>Trichinellida</taxon>
        <taxon>Trichinellidae</taxon>
        <taxon>Trichinella</taxon>
    </lineage>
</organism>
<evidence type="ECO:0000313" key="2">
    <source>
        <dbReference type="Proteomes" id="UP000054783"/>
    </source>
</evidence>
<keyword evidence="2" id="KW-1185">Reference proteome</keyword>
<name>A0A0V0ZPW5_9BILA</name>
<protein>
    <submittedName>
        <fullName evidence="1">Uncharacterized protein</fullName>
    </submittedName>
</protein>
<reference evidence="1 2" key="1">
    <citation type="submission" date="2015-01" db="EMBL/GenBank/DDBJ databases">
        <title>Evolution of Trichinella species and genotypes.</title>
        <authorList>
            <person name="Korhonen P.K."/>
            <person name="Edoardo P."/>
            <person name="Giuseppe L.R."/>
            <person name="Gasser R.B."/>
        </authorList>
    </citation>
    <scope>NUCLEOTIDE SEQUENCE [LARGE SCALE GENOMIC DNA]</scope>
    <source>
        <strain evidence="1">ISS2496</strain>
    </source>
</reference>
<dbReference type="AlphaFoldDB" id="A0A0V0ZPW5"/>
<dbReference type="EMBL" id="JYDQ01000110">
    <property type="protein sequence ID" value="KRY14694.1"/>
    <property type="molecule type" value="Genomic_DNA"/>
</dbReference>
<proteinExistence type="predicted"/>